<evidence type="ECO:0000256" key="4">
    <source>
        <dbReference type="PROSITE-ProRule" id="PRU00335"/>
    </source>
</evidence>
<dbReference type="OrthoDB" id="3267320at2"/>
<gene>
    <name evidence="6" type="ORF">CQY22_005695</name>
</gene>
<dbReference type="InterPro" id="IPR001647">
    <property type="entry name" value="HTH_TetR"/>
</dbReference>
<evidence type="ECO:0000256" key="3">
    <source>
        <dbReference type="ARBA" id="ARBA00023163"/>
    </source>
</evidence>
<dbReference type="InterPro" id="IPR036271">
    <property type="entry name" value="Tet_transcr_reg_TetR-rel_C_sf"/>
</dbReference>
<dbReference type="PROSITE" id="PS01081">
    <property type="entry name" value="HTH_TETR_1"/>
    <property type="match status" value="1"/>
</dbReference>
<evidence type="ECO:0000256" key="2">
    <source>
        <dbReference type="ARBA" id="ARBA00023125"/>
    </source>
</evidence>
<dbReference type="SUPFAM" id="SSF48498">
    <property type="entry name" value="Tetracyclin repressor-like, C-terminal domain"/>
    <property type="match status" value="1"/>
</dbReference>
<evidence type="ECO:0000313" key="6">
    <source>
        <dbReference type="EMBL" id="PIB76595.1"/>
    </source>
</evidence>
<dbReference type="PANTHER" id="PTHR30055:SF238">
    <property type="entry name" value="MYCOFACTOCIN BIOSYNTHESIS TRANSCRIPTIONAL REGULATOR MFTR-RELATED"/>
    <property type="match status" value="1"/>
</dbReference>
<protein>
    <submittedName>
        <fullName evidence="6">TetR/AcrR family transcriptional regulator</fullName>
    </submittedName>
</protein>
<dbReference type="PRINTS" id="PR00455">
    <property type="entry name" value="HTHTETR"/>
</dbReference>
<reference evidence="6 7" key="1">
    <citation type="journal article" date="2017" name="Infect. Genet. Evol.">
        <title>The new phylogeny of the genus Mycobacterium: The old and the news.</title>
        <authorList>
            <person name="Tortoli E."/>
            <person name="Fedrizzi T."/>
            <person name="Meehan C.J."/>
            <person name="Trovato A."/>
            <person name="Grottola A."/>
            <person name="Giacobazzi E."/>
            <person name="Serpini G.F."/>
            <person name="Tagliazucchi S."/>
            <person name="Fabio A."/>
            <person name="Bettua C."/>
            <person name="Bertorelli R."/>
            <person name="Frascaro F."/>
            <person name="De Sanctis V."/>
            <person name="Pecorari M."/>
            <person name="Jousson O."/>
            <person name="Segata N."/>
            <person name="Cirillo D.M."/>
        </authorList>
    </citation>
    <scope>NUCLEOTIDE SEQUENCE [LARGE SCALE GENOMIC DNA]</scope>
    <source>
        <strain evidence="6 7">CIP1034565</strain>
    </source>
</reference>
<keyword evidence="3" id="KW-0804">Transcription</keyword>
<dbReference type="InterPro" id="IPR023772">
    <property type="entry name" value="DNA-bd_HTH_TetR-type_CS"/>
</dbReference>
<evidence type="ECO:0000313" key="7">
    <source>
        <dbReference type="Proteomes" id="UP000230551"/>
    </source>
</evidence>
<name>A0A2G5PE27_9MYCO</name>
<dbReference type="PANTHER" id="PTHR30055">
    <property type="entry name" value="HTH-TYPE TRANSCRIPTIONAL REGULATOR RUTR"/>
    <property type="match status" value="1"/>
</dbReference>
<evidence type="ECO:0000259" key="5">
    <source>
        <dbReference type="PROSITE" id="PS50977"/>
    </source>
</evidence>
<feature type="DNA-binding region" description="H-T-H motif" evidence="4">
    <location>
        <begin position="33"/>
        <end position="52"/>
    </location>
</feature>
<dbReference type="Proteomes" id="UP000230551">
    <property type="component" value="Unassembled WGS sequence"/>
</dbReference>
<dbReference type="AlphaFoldDB" id="A0A2G5PE27"/>
<keyword evidence="7" id="KW-1185">Reference proteome</keyword>
<proteinExistence type="predicted"/>
<dbReference type="GO" id="GO:0003700">
    <property type="term" value="F:DNA-binding transcription factor activity"/>
    <property type="evidence" value="ECO:0007669"/>
    <property type="project" value="TreeGrafter"/>
</dbReference>
<dbReference type="SUPFAM" id="SSF46689">
    <property type="entry name" value="Homeodomain-like"/>
    <property type="match status" value="1"/>
</dbReference>
<organism evidence="6 7">
    <name type="scientific">Mycolicibacterium brumae</name>
    <dbReference type="NCBI Taxonomy" id="85968"/>
    <lineage>
        <taxon>Bacteria</taxon>
        <taxon>Bacillati</taxon>
        <taxon>Actinomycetota</taxon>
        <taxon>Actinomycetes</taxon>
        <taxon>Mycobacteriales</taxon>
        <taxon>Mycobacteriaceae</taxon>
        <taxon>Mycolicibacterium</taxon>
    </lineage>
</organism>
<dbReference type="Pfam" id="PF00440">
    <property type="entry name" value="TetR_N"/>
    <property type="match status" value="1"/>
</dbReference>
<dbReference type="Gene3D" id="1.10.357.10">
    <property type="entry name" value="Tetracycline Repressor, domain 2"/>
    <property type="match status" value="1"/>
</dbReference>
<comment type="caution">
    <text evidence="6">The sequence shown here is derived from an EMBL/GenBank/DDBJ whole genome shotgun (WGS) entry which is preliminary data.</text>
</comment>
<dbReference type="PROSITE" id="PS50977">
    <property type="entry name" value="HTH_TETR_2"/>
    <property type="match status" value="1"/>
</dbReference>
<evidence type="ECO:0000256" key="1">
    <source>
        <dbReference type="ARBA" id="ARBA00023015"/>
    </source>
</evidence>
<dbReference type="RefSeq" id="WP_090591910.1">
    <property type="nucleotide sequence ID" value="NZ_CP104302.1"/>
</dbReference>
<dbReference type="EMBL" id="PDCN02000004">
    <property type="protein sequence ID" value="PIB76595.1"/>
    <property type="molecule type" value="Genomic_DNA"/>
</dbReference>
<dbReference type="InterPro" id="IPR050109">
    <property type="entry name" value="HTH-type_TetR-like_transc_reg"/>
</dbReference>
<keyword evidence="1" id="KW-0805">Transcription regulation</keyword>
<feature type="domain" description="HTH tetR-type" evidence="5">
    <location>
        <begin position="10"/>
        <end position="70"/>
    </location>
</feature>
<dbReference type="GO" id="GO:0000976">
    <property type="term" value="F:transcription cis-regulatory region binding"/>
    <property type="evidence" value="ECO:0007669"/>
    <property type="project" value="TreeGrafter"/>
</dbReference>
<dbReference type="STRING" id="85968.GCA_900073015_03257"/>
<dbReference type="InterPro" id="IPR009057">
    <property type="entry name" value="Homeodomain-like_sf"/>
</dbReference>
<keyword evidence="2 4" id="KW-0238">DNA-binding</keyword>
<accession>A0A2G5PE27</accession>
<sequence>MMSTSNDEVEDLGDQILDAAVSCAQAMGFDRVTLAAIARHAGVSRPTVYRRWPDTQSILAAALTRQIVRAWREVAVPGAGRQAFVAQTVAVANRLRHDELIAAVLRSGPDLAMVYIAERMGSSQYAIVDLGAAQIKAGQDDGSVRAGDPRQLAAMCLLITQSTIQSAQMVAEILDEDALSRELAETLERYLKP</sequence>